<proteinExistence type="predicted"/>
<dbReference type="EMBL" id="VSSQ01002888">
    <property type="protein sequence ID" value="MPM17938.1"/>
    <property type="molecule type" value="Genomic_DNA"/>
</dbReference>
<evidence type="ECO:0000256" key="1">
    <source>
        <dbReference type="ARBA" id="ARBA00004442"/>
    </source>
</evidence>
<evidence type="ECO:0000256" key="4">
    <source>
        <dbReference type="SAM" id="MobiDB-lite"/>
    </source>
</evidence>
<evidence type="ECO:0000313" key="5">
    <source>
        <dbReference type="EMBL" id="MPM17938.1"/>
    </source>
</evidence>
<dbReference type="InterPro" id="IPR036942">
    <property type="entry name" value="Beta-barrel_TonB_sf"/>
</dbReference>
<evidence type="ECO:0000256" key="2">
    <source>
        <dbReference type="ARBA" id="ARBA00023136"/>
    </source>
</evidence>
<name>A0A644XQB3_9ZZZZ</name>
<comment type="subcellular location">
    <subcellularLocation>
        <location evidence="1">Cell outer membrane</location>
    </subcellularLocation>
</comment>
<sequence>MISFVVYLNNCLVPDKKIHIQPRLSASYSLTDELTATASFGLYNQFLTRIPYQYRQGSYQMIWNLSDSTYPSSTHYLAGLAYSKNGWLFSTEGYVKKNRNQLYFIDNVVSSFDNTVWGVDVYAKKEWNRLTAFGSYSFINSANPQEYTAHEVKLGSIYTLKSFHFSATYVYGSGFPYLSTSGHGHGQGDEEQQHGNGHQHSDTSNEPPYNRLDLSLTYKLQLKKIRIQTGASVLNVFNTNNVKYSYRLSNQNSAYNVYTKATPFTPVLFFEIIF</sequence>
<keyword evidence="2" id="KW-0472">Membrane</keyword>
<evidence type="ECO:0000256" key="3">
    <source>
        <dbReference type="ARBA" id="ARBA00023237"/>
    </source>
</evidence>
<dbReference type="GO" id="GO:0009279">
    <property type="term" value="C:cell outer membrane"/>
    <property type="evidence" value="ECO:0007669"/>
    <property type="project" value="UniProtKB-SubCell"/>
</dbReference>
<feature type="region of interest" description="Disordered" evidence="4">
    <location>
        <begin position="182"/>
        <end position="210"/>
    </location>
</feature>
<dbReference type="Gene3D" id="2.40.170.20">
    <property type="entry name" value="TonB-dependent receptor, beta-barrel domain"/>
    <property type="match status" value="1"/>
</dbReference>
<reference evidence="5" key="1">
    <citation type="submission" date="2019-08" db="EMBL/GenBank/DDBJ databases">
        <authorList>
            <person name="Kucharzyk K."/>
            <person name="Murdoch R.W."/>
            <person name="Higgins S."/>
            <person name="Loffler F."/>
        </authorList>
    </citation>
    <scope>NUCLEOTIDE SEQUENCE</scope>
</reference>
<accession>A0A644XQB3</accession>
<gene>
    <name evidence="5" type="ORF">SDC9_64338</name>
</gene>
<dbReference type="AlphaFoldDB" id="A0A644XQB3"/>
<evidence type="ECO:0008006" key="6">
    <source>
        <dbReference type="Google" id="ProtNLM"/>
    </source>
</evidence>
<organism evidence="5">
    <name type="scientific">bioreactor metagenome</name>
    <dbReference type="NCBI Taxonomy" id="1076179"/>
    <lineage>
        <taxon>unclassified sequences</taxon>
        <taxon>metagenomes</taxon>
        <taxon>ecological metagenomes</taxon>
    </lineage>
</organism>
<protein>
    <recommendedName>
        <fullName evidence="6">TonB-dependent receptor-like beta-barrel domain-containing protein</fullName>
    </recommendedName>
</protein>
<comment type="caution">
    <text evidence="5">The sequence shown here is derived from an EMBL/GenBank/DDBJ whole genome shotgun (WGS) entry which is preliminary data.</text>
</comment>
<feature type="compositionally biased region" description="Basic and acidic residues" evidence="4">
    <location>
        <begin position="186"/>
        <end position="203"/>
    </location>
</feature>
<keyword evidence="3" id="KW-0998">Cell outer membrane</keyword>
<dbReference type="SUPFAM" id="SSF56935">
    <property type="entry name" value="Porins"/>
    <property type="match status" value="1"/>
</dbReference>